<accession>A0ABR4BC00</accession>
<evidence type="ECO:0000313" key="1">
    <source>
        <dbReference type="EMBL" id="KAL2054334.1"/>
    </source>
</evidence>
<sequence>MLEAHHLSRNTCPNVDLEAFPRGVKAAGSASSLRSSPLDFQFSTCPSDEQPSILPAQPWSGFQYSDASNYGLDCNTMSYDDKSISVDEDMIIPSLLINNNNIQQQSLWPVSDDFYGMKYLDDEVPNPYVSPPPSRPTDIHSSWISSPFSALGHFDFYHCGNYSAYLNAQVQGNTSASWNTLPVFTARKKLTSRPECEKRRFTEQERAIMRHKRKTGVCDD</sequence>
<name>A0ABR4BC00_9LECA</name>
<reference evidence="1 2" key="1">
    <citation type="submission" date="2024-09" db="EMBL/GenBank/DDBJ databases">
        <title>Rethinking Asexuality: The Enigmatic Case of Functional Sexual Genes in Lepraria (Stereocaulaceae).</title>
        <authorList>
            <person name="Doellman M."/>
            <person name="Sun Y."/>
            <person name="Barcenas-Pena A."/>
            <person name="Lumbsch H.T."/>
            <person name="Grewe F."/>
        </authorList>
    </citation>
    <scope>NUCLEOTIDE SEQUENCE [LARGE SCALE GENOMIC DNA]</scope>
    <source>
        <strain evidence="1 2">Grewe 0041</strain>
    </source>
</reference>
<protein>
    <submittedName>
        <fullName evidence="1">Uncharacterized protein</fullName>
    </submittedName>
</protein>
<dbReference type="Proteomes" id="UP001590951">
    <property type="component" value="Unassembled WGS sequence"/>
</dbReference>
<gene>
    <name evidence="1" type="ORF">ABVK25_005475</name>
</gene>
<keyword evidence="2" id="KW-1185">Reference proteome</keyword>
<comment type="caution">
    <text evidence="1">The sequence shown here is derived from an EMBL/GenBank/DDBJ whole genome shotgun (WGS) entry which is preliminary data.</text>
</comment>
<proteinExistence type="predicted"/>
<organism evidence="1 2">
    <name type="scientific">Lepraria finkii</name>
    <dbReference type="NCBI Taxonomy" id="1340010"/>
    <lineage>
        <taxon>Eukaryota</taxon>
        <taxon>Fungi</taxon>
        <taxon>Dikarya</taxon>
        <taxon>Ascomycota</taxon>
        <taxon>Pezizomycotina</taxon>
        <taxon>Lecanoromycetes</taxon>
        <taxon>OSLEUM clade</taxon>
        <taxon>Lecanoromycetidae</taxon>
        <taxon>Lecanorales</taxon>
        <taxon>Lecanorineae</taxon>
        <taxon>Stereocaulaceae</taxon>
        <taxon>Lepraria</taxon>
    </lineage>
</organism>
<dbReference type="EMBL" id="JBHFEH010000016">
    <property type="protein sequence ID" value="KAL2054334.1"/>
    <property type="molecule type" value="Genomic_DNA"/>
</dbReference>
<evidence type="ECO:0000313" key="2">
    <source>
        <dbReference type="Proteomes" id="UP001590951"/>
    </source>
</evidence>